<dbReference type="RefSeq" id="WP_123229080.1">
    <property type="nucleotide sequence ID" value="NZ_RJSE01000008.1"/>
</dbReference>
<keyword evidence="3" id="KW-1003">Cell membrane</keyword>
<dbReference type="EMBL" id="RJSE01000008">
    <property type="protein sequence ID" value="RNL61369.1"/>
    <property type="molecule type" value="Genomic_DNA"/>
</dbReference>
<keyword evidence="4 7" id="KW-0812">Transmembrane</keyword>
<organism evidence="9 10">
    <name type="scientific">Nocardioides marmoriginsengisoli</name>
    <dbReference type="NCBI Taxonomy" id="661483"/>
    <lineage>
        <taxon>Bacteria</taxon>
        <taxon>Bacillati</taxon>
        <taxon>Actinomycetota</taxon>
        <taxon>Actinomycetes</taxon>
        <taxon>Propionibacteriales</taxon>
        <taxon>Nocardioidaceae</taxon>
        <taxon>Nocardioides</taxon>
    </lineage>
</organism>
<protein>
    <submittedName>
        <fullName evidence="9">LTA synthase family protein</fullName>
    </submittedName>
</protein>
<dbReference type="Proteomes" id="UP000267128">
    <property type="component" value="Unassembled WGS sequence"/>
</dbReference>
<gene>
    <name evidence="9" type="ORF">EFK50_18635</name>
</gene>
<accession>A0A3N0CDJ5</accession>
<dbReference type="PANTHER" id="PTHR47371:SF3">
    <property type="entry name" value="PHOSPHOGLYCEROL TRANSFERASE I"/>
    <property type="match status" value="1"/>
</dbReference>
<comment type="subcellular location">
    <subcellularLocation>
        <location evidence="1">Cell membrane</location>
        <topology evidence="1">Multi-pass membrane protein</topology>
    </subcellularLocation>
</comment>
<dbReference type="GO" id="GO:0005886">
    <property type="term" value="C:plasma membrane"/>
    <property type="evidence" value="ECO:0007669"/>
    <property type="project" value="UniProtKB-SubCell"/>
</dbReference>
<feature type="transmembrane region" description="Helical" evidence="7">
    <location>
        <begin position="81"/>
        <end position="101"/>
    </location>
</feature>
<dbReference type="InterPro" id="IPR017850">
    <property type="entry name" value="Alkaline_phosphatase_core_sf"/>
</dbReference>
<sequence>MHYEPAKPRAAAVPSTRRTLIWGLRFSAIAAIGLTFVLELSGLITGAPKWWAANLLGISFVADILVVWLILLVLIGVTNRVVLSTGLLGVFVFVVAVANRIKLNLRSEPLYPSDTDFLREPGFLTTMVSPAVLVIAALVVAGIVVATVVLSRRRERKLIGYWPKGLSTPKRLAALGARVAIVGIAVAMLANTLQFNDPGNRWRQLYEVSPNGWRNWNQVTNYQAHGFIGGFLYNMPTLAMDTPPTYSKVTMETLAARYEHEAARINAHRTGSLDDTNVVFVLSESFSDPTRLDGFKLAEDPIPRTRALMGSTASGTMLAQLLGGGTANMEFETLTGQSIGLFVPQLQSPYQQLVTQYRDYPSAVGWFASHGHTPIAIHPFNTGMYKRKSVYKAFGFESFIHDSTMAENKRIDDSEFISDESAFDEVERQISKSEKPLMINLVTMQNHIPMDDSYDDPIKVSGIGGGQANRVGNYARGLAHTDEALADFLEDLKESGEKTVVVFYGDHLPGIYGSDVKGANSTLRMRETPFLLWSSEGNQQRPLPVTSPIFFLPLLYDVADAPVPPYFALLERLRTRVSAIEQGRFLTPNGDQVDPADLPPDAKQVLEDARLMQYDASIGNRYVLDQMWPGAIRK</sequence>
<evidence type="ECO:0000256" key="5">
    <source>
        <dbReference type="ARBA" id="ARBA00022989"/>
    </source>
</evidence>
<evidence type="ECO:0000256" key="7">
    <source>
        <dbReference type="SAM" id="Phobius"/>
    </source>
</evidence>
<proteinExistence type="predicted"/>
<evidence type="ECO:0000256" key="4">
    <source>
        <dbReference type="ARBA" id="ARBA00022692"/>
    </source>
</evidence>
<evidence type="ECO:0000256" key="3">
    <source>
        <dbReference type="ARBA" id="ARBA00022475"/>
    </source>
</evidence>
<keyword evidence="10" id="KW-1185">Reference proteome</keyword>
<name>A0A3N0CDJ5_9ACTN</name>
<dbReference type="Gene3D" id="3.40.720.10">
    <property type="entry name" value="Alkaline Phosphatase, subunit A"/>
    <property type="match status" value="1"/>
</dbReference>
<reference evidence="9 10" key="1">
    <citation type="submission" date="2018-11" db="EMBL/GenBank/DDBJ databases">
        <authorList>
            <person name="Li F."/>
        </authorList>
    </citation>
    <scope>NUCLEOTIDE SEQUENCE [LARGE SCALE GENOMIC DNA]</scope>
    <source>
        <strain evidence="9 10">Gsoil 097</strain>
    </source>
</reference>
<evidence type="ECO:0000313" key="9">
    <source>
        <dbReference type="EMBL" id="RNL61369.1"/>
    </source>
</evidence>
<dbReference type="CDD" id="cd16015">
    <property type="entry name" value="LTA_synthase"/>
    <property type="match status" value="1"/>
</dbReference>
<feature type="transmembrane region" description="Helical" evidence="7">
    <location>
        <begin position="172"/>
        <end position="190"/>
    </location>
</feature>
<dbReference type="InterPro" id="IPR050448">
    <property type="entry name" value="OpgB/LTA_synthase_biosynth"/>
</dbReference>
<dbReference type="Pfam" id="PF00884">
    <property type="entry name" value="Sulfatase"/>
    <property type="match status" value="1"/>
</dbReference>
<feature type="transmembrane region" description="Helical" evidence="7">
    <location>
        <begin position="50"/>
        <end position="74"/>
    </location>
</feature>
<feature type="domain" description="Sulfatase N-terminal" evidence="8">
    <location>
        <begin position="277"/>
        <end position="560"/>
    </location>
</feature>
<feature type="transmembrane region" description="Helical" evidence="7">
    <location>
        <begin position="20"/>
        <end position="38"/>
    </location>
</feature>
<keyword evidence="6 7" id="KW-0472">Membrane</keyword>
<comment type="pathway">
    <text evidence="2">Cell wall biogenesis; lipoteichoic acid biosynthesis.</text>
</comment>
<comment type="caution">
    <text evidence="9">The sequence shown here is derived from an EMBL/GenBank/DDBJ whole genome shotgun (WGS) entry which is preliminary data.</text>
</comment>
<dbReference type="AlphaFoldDB" id="A0A3N0CDJ5"/>
<evidence type="ECO:0000256" key="1">
    <source>
        <dbReference type="ARBA" id="ARBA00004651"/>
    </source>
</evidence>
<dbReference type="PANTHER" id="PTHR47371">
    <property type="entry name" value="LIPOTEICHOIC ACID SYNTHASE"/>
    <property type="match status" value="1"/>
</dbReference>
<evidence type="ECO:0000256" key="2">
    <source>
        <dbReference type="ARBA" id="ARBA00004936"/>
    </source>
</evidence>
<dbReference type="OrthoDB" id="5363296at2"/>
<dbReference type="InterPro" id="IPR000917">
    <property type="entry name" value="Sulfatase_N"/>
</dbReference>
<evidence type="ECO:0000256" key="6">
    <source>
        <dbReference type="ARBA" id="ARBA00023136"/>
    </source>
</evidence>
<feature type="transmembrane region" description="Helical" evidence="7">
    <location>
        <begin position="121"/>
        <end position="151"/>
    </location>
</feature>
<keyword evidence="5 7" id="KW-1133">Transmembrane helix</keyword>
<evidence type="ECO:0000259" key="8">
    <source>
        <dbReference type="Pfam" id="PF00884"/>
    </source>
</evidence>
<evidence type="ECO:0000313" key="10">
    <source>
        <dbReference type="Proteomes" id="UP000267128"/>
    </source>
</evidence>
<dbReference type="SUPFAM" id="SSF53649">
    <property type="entry name" value="Alkaline phosphatase-like"/>
    <property type="match status" value="1"/>
</dbReference>